<protein>
    <recommendedName>
        <fullName evidence="5">Lipoprotein</fullName>
    </recommendedName>
</protein>
<keyword evidence="4" id="KW-1185">Reference proteome</keyword>
<comment type="caution">
    <text evidence="3">The sequence shown here is derived from an EMBL/GenBank/DDBJ whole genome shotgun (WGS) entry which is preliminary data.</text>
</comment>
<dbReference type="EMBL" id="BAAAWD010000017">
    <property type="protein sequence ID" value="GAA3028998.1"/>
    <property type="molecule type" value="Genomic_DNA"/>
</dbReference>
<evidence type="ECO:0000313" key="3">
    <source>
        <dbReference type="EMBL" id="GAA3028998.1"/>
    </source>
</evidence>
<sequence>MRVDRTVRAATAVVACAVGLTCLAGCASADEEPAREAARRFYDALQARQPERACALLVPEAAESLASGDRTCASTIAELDLPGGEVLDAEVWGDEARVRLARDTVFLHRLPTGWLVRGAGCAPRRDLPYDCEVST</sequence>
<evidence type="ECO:0008006" key="5">
    <source>
        <dbReference type="Google" id="ProtNLM"/>
    </source>
</evidence>
<name>A0ABP6L557_9ACTN</name>
<dbReference type="RefSeq" id="WP_344898954.1">
    <property type="nucleotide sequence ID" value="NZ_BAAAWD010000014.1"/>
</dbReference>
<feature type="chain" id="PRO_5045029759" description="Lipoprotein" evidence="1">
    <location>
        <begin position="30"/>
        <end position="135"/>
    </location>
</feature>
<reference evidence="2 4" key="2">
    <citation type="journal article" date="2019" name="Int. J. Syst. Evol. Microbiol.">
        <title>The Global Catalogue of Microorganisms (GCM) 10K type strain sequencing project: providing services to taxonomists for standard genome sequencing and annotation.</title>
        <authorList>
            <consortium name="The Broad Institute Genomics Platform"/>
            <consortium name="The Broad Institute Genome Sequencing Center for Infectious Disease"/>
            <person name="Wu L."/>
            <person name="Ma J."/>
        </authorList>
    </citation>
    <scope>NUCLEOTIDE SEQUENCE [LARGE SCALE GENOMIC DNA]</scope>
    <source>
        <strain evidence="2 4">JCM 3106</strain>
    </source>
</reference>
<organism evidence="3 4">
    <name type="scientific">Streptosporangium longisporum</name>
    <dbReference type="NCBI Taxonomy" id="46187"/>
    <lineage>
        <taxon>Bacteria</taxon>
        <taxon>Bacillati</taxon>
        <taxon>Actinomycetota</taxon>
        <taxon>Actinomycetes</taxon>
        <taxon>Streptosporangiales</taxon>
        <taxon>Streptosporangiaceae</taxon>
        <taxon>Streptosporangium</taxon>
    </lineage>
</organism>
<dbReference type="EMBL" id="BAAAWD010000014">
    <property type="protein sequence ID" value="GAA3018063.1"/>
    <property type="molecule type" value="Genomic_DNA"/>
</dbReference>
<evidence type="ECO:0000313" key="4">
    <source>
        <dbReference type="Proteomes" id="UP001499930"/>
    </source>
</evidence>
<gene>
    <name evidence="2" type="ORF">GCM10017559_47460</name>
    <name evidence="3" type="ORF">GCM10017559_64410</name>
</gene>
<keyword evidence="1" id="KW-0732">Signal</keyword>
<reference evidence="3" key="1">
    <citation type="journal article" date="2014" name="Int. J. Syst. Evol. Microbiol.">
        <title>Complete genome of a new Firmicutes species belonging to the dominant human colonic microbiota ('Ruminococcus bicirculans') reveals two chromosomes and a selective capacity to utilize plant glucans.</title>
        <authorList>
            <consortium name="NISC Comparative Sequencing Program"/>
            <person name="Wegmann U."/>
            <person name="Louis P."/>
            <person name="Goesmann A."/>
            <person name="Henrissat B."/>
            <person name="Duncan S.H."/>
            <person name="Flint H.J."/>
        </authorList>
    </citation>
    <scope>NUCLEOTIDE SEQUENCE</scope>
    <source>
        <strain evidence="3">JCM 3106</strain>
    </source>
</reference>
<proteinExistence type="predicted"/>
<evidence type="ECO:0000256" key="1">
    <source>
        <dbReference type="SAM" id="SignalP"/>
    </source>
</evidence>
<accession>A0ABP6L557</accession>
<feature type="signal peptide" evidence="1">
    <location>
        <begin position="1"/>
        <end position="29"/>
    </location>
</feature>
<reference evidence="3" key="3">
    <citation type="submission" date="2023-12" db="EMBL/GenBank/DDBJ databases">
        <authorList>
            <person name="Sun Q."/>
            <person name="Inoue M."/>
        </authorList>
    </citation>
    <scope>NUCLEOTIDE SEQUENCE</scope>
    <source>
        <strain evidence="3">JCM 3106</strain>
    </source>
</reference>
<evidence type="ECO:0000313" key="2">
    <source>
        <dbReference type="EMBL" id="GAA3018063.1"/>
    </source>
</evidence>
<dbReference type="Proteomes" id="UP001499930">
    <property type="component" value="Unassembled WGS sequence"/>
</dbReference>